<keyword evidence="9" id="KW-0865">Zymogen</keyword>
<evidence type="ECO:0000256" key="10">
    <source>
        <dbReference type="ARBA" id="ARBA00023157"/>
    </source>
</evidence>
<keyword evidence="8 14" id="KW-0862">Zinc</keyword>
<dbReference type="GO" id="GO:0008235">
    <property type="term" value="F:metalloexopeptidase activity"/>
    <property type="evidence" value="ECO:0007669"/>
    <property type="project" value="InterPro"/>
</dbReference>
<proteinExistence type="inferred from homology"/>
<dbReference type="PANTHER" id="PTHR12147">
    <property type="entry name" value="METALLOPEPTIDASE M28 FAMILY MEMBER"/>
    <property type="match status" value="1"/>
</dbReference>
<keyword evidence="3" id="KW-0031">Aminopeptidase</keyword>
<evidence type="ECO:0000256" key="6">
    <source>
        <dbReference type="ARBA" id="ARBA00022729"/>
    </source>
</evidence>
<dbReference type="Proteomes" id="UP001320420">
    <property type="component" value="Unassembled WGS sequence"/>
</dbReference>
<evidence type="ECO:0000256" key="5">
    <source>
        <dbReference type="ARBA" id="ARBA00022723"/>
    </source>
</evidence>
<accession>A0AAN9UWR9</accession>
<evidence type="ECO:0000256" key="8">
    <source>
        <dbReference type="ARBA" id="ARBA00022833"/>
    </source>
</evidence>
<comment type="similarity">
    <text evidence="13">Belongs to the peptidase M28 family. M28E subfamily.</text>
</comment>
<keyword evidence="10" id="KW-1015">Disulfide bond</keyword>
<dbReference type="SUPFAM" id="SSF53187">
    <property type="entry name" value="Zn-dependent exopeptidases"/>
    <property type="match status" value="1"/>
</dbReference>
<keyword evidence="7 14" id="KW-0378">Hydrolase</keyword>
<keyword evidence="6 14" id="KW-0732">Signal</keyword>
<evidence type="ECO:0000256" key="11">
    <source>
        <dbReference type="ARBA" id="ARBA00023180"/>
    </source>
</evidence>
<dbReference type="InterPro" id="IPR007484">
    <property type="entry name" value="Peptidase_M28"/>
</dbReference>
<comment type="function">
    <text evidence="12">Extracellular aminopeptidase that allows assimilation of proteinaceous substrates.</text>
</comment>
<evidence type="ECO:0000256" key="12">
    <source>
        <dbReference type="ARBA" id="ARBA00043843"/>
    </source>
</evidence>
<dbReference type="FunFam" id="3.40.630.10:FF:000042">
    <property type="entry name" value="Peptide hydrolase"/>
    <property type="match status" value="1"/>
</dbReference>
<keyword evidence="11" id="KW-0325">Glycoprotein</keyword>
<dbReference type="InterPro" id="IPR045175">
    <property type="entry name" value="M28_fam"/>
</dbReference>
<protein>
    <recommendedName>
        <fullName evidence="14">Peptide hydrolase</fullName>
        <ecNumber evidence="14">3.4.-.-</ecNumber>
    </recommendedName>
</protein>
<evidence type="ECO:0000256" key="13">
    <source>
        <dbReference type="ARBA" id="ARBA00043962"/>
    </source>
</evidence>
<evidence type="ECO:0000256" key="3">
    <source>
        <dbReference type="ARBA" id="ARBA00022438"/>
    </source>
</evidence>
<evidence type="ECO:0000256" key="1">
    <source>
        <dbReference type="ARBA" id="ARBA00001947"/>
    </source>
</evidence>
<evidence type="ECO:0000256" key="2">
    <source>
        <dbReference type="ARBA" id="ARBA00011245"/>
    </source>
</evidence>
<organism evidence="16 17">
    <name type="scientific">Diatrype stigma</name>
    <dbReference type="NCBI Taxonomy" id="117547"/>
    <lineage>
        <taxon>Eukaryota</taxon>
        <taxon>Fungi</taxon>
        <taxon>Dikarya</taxon>
        <taxon>Ascomycota</taxon>
        <taxon>Pezizomycotina</taxon>
        <taxon>Sordariomycetes</taxon>
        <taxon>Xylariomycetidae</taxon>
        <taxon>Xylariales</taxon>
        <taxon>Diatrypaceae</taxon>
        <taxon>Diatrype</taxon>
    </lineage>
</organism>
<comment type="subunit">
    <text evidence="2">Monomer.</text>
</comment>
<dbReference type="EC" id="3.4.-.-" evidence="14"/>
<gene>
    <name evidence="16" type="ORF">SLS62_000931</name>
</gene>
<evidence type="ECO:0000313" key="16">
    <source>
        <dbReference type="EMBL" id="KAK7756915.1"/>
    </source>
</evidence>
<dbReference type="EMBL" id="JAKJXP020000004">
    <property type="protein sequence ID" value="KAK7756915.1"/>
    <property type="molecule type" value="Genomic_DNA"/>
</dbReference>
<evidence type="ECO:0000256" key="4">
    <source>
        <dbReference type="ARBA" id="ARBA00022670"/>
    </source>
</evidence>
<feature type="signal peptide" evidence="14">
    <location>
        <begin position="1"/>
        <end position="20"/>
    </location>
</feature>
<dbReference type="Pfam" id="PF04389">
    <property type="entry name" value="Peptidase_M28"/>
    <property type="match status" value="1"/>
</dbReference>
<comment type="cofactor">
    <cofactor evidence="1">
        <name>Zn(2+)</name>
        <dbReference type="ChEBI" id="CHEBI:29105"/>
    </cofactor>
</comment>
<keyword evidence="17" id="KW-1185">Reference proteome</keyword>
<dbReference type="Gene3D" id="3.40.630.10">
    <property type="entry name" value="Zn peptidases"/>
    <property type="match status" value="1"/>
</dbReference>
<name>A0AAN9UWR9_9PEZI</name>
<evidence type="ECO:0000256" key="14">
    <source>
        <dbReference type="RuleBase" id="RU361240"/>
    </source>
</evidence>
<comment type="caution">
    <text evidence="16">The sequence shown here is derived from an EMBL/GenBank/DDBJ whole genome shotgun (WGS) entry which is preliminary data.</text>
</comment>
<dbReference type="GO" id="GO:0006508">
    <property type="term" value="P:proteolysis"/>
    <property type="evidence" value="ECO:0007669"/>
    <property type="project" value="UniProtKB-KW"/>
</dbReference>
<evidence type="ECO:0000256" key="7">
    <source>
        <dbReference type="ARBA" id="ARBA00022801"/>
    </source>
</evidence>
<evidence type="ECO:0000256" key="9">
    <source>
        <dbReference type="ARBA" id="ARBA00023145"/>
    </source>
</evidence>
<evidence type="ECO:0000313" key="17">
    <source>
        <dbReference type="Proteomes" id="UP001320420"/>
    </source>
</evidence>
<reference evidence="16 17" key="1">
    <citation type="submission" date="2024-02" db="EMBL/GenBank/DDBJ databases">
        <title>De novo assembly and annotation of 12 fungi associated with fruit tree decline syndrome in Ontario, Canada.</title>
        <authorList>
            <person name="Sulman M."/>
            <person name="Ellouze W."/>
            <person name="Ilyukhin E."/>
        </authorList>
    </citation>
    <scope>NUCLEOTIDE SEQUENCE [LARGE SCALE GENOMIC DNA]</scope>
    <source>
        <strain evidence="16 17">M11/M66-122</strain>
    </source>
</reference>
<dbReference type="GO" id="GO:0004177">
    <property type="term" value="F:aminopeptidase activity"/>
    <property type="evidence" value="ECO:0007669"/>
    <property type="project" value="UniProtKB-KW"/>
</dbReference>
<dbReference type="PANTHER" id="PTHR12147:SF56">
    <property type="entry name" value="AMINOPEPTIDASE YDR415C-RELATED"/>
    <property type="match status" value="1"/>
</dbReference>
<sequence length="392" mass="41430">MVQFCSLLIAALAASASASALPQIPREKLYTIELAPGITEVVTIEGKQQLRKVGLTFDSSLISRQEGKHFLDITNHPRLSSTAAAGIERISKAAAAATGFPTSVAHAEDVNALISALDKANLEAALQTYSDFETRYYLSDTGAQAAAWLLEQVQGIVTESGIAGATVDSFAHADFNQVSVIARIPGKAASTVVVGAHLDSINGADEFGRSPGADDNGSGTVTLLEALRVILSDAKIAAGEHENTIEFHWYAGEEGGLLGSADVWDQYAADGVDVKAYLNQDMTGWAPPGEAGEFGLILDFVDEGLTNFTRLVLDAYTTIPAVESECGYACSDHASVNNAGYPSAFIFEAAPDNTSPYIHTADDAYDTVSFDHVLEHAKLVTGFVYELAFATL</sequence>
<feature type="chain" id="PRO_5042665465" description="Peptide hydrolase" evidence="14">
    <location>
        <begin position="21"/>
        <end position="392"/>
    </location>
</feature>
<keyword evidence="5 14" id="KW-0479">Metal-binding</keyword>
<dbReference type="AlphaFoldDB" id="A0AAN9UWR9"/>
<feature type="domain" description="Peptidase M28" evidence="15">
    <location>
        <begin position="180"/>
        <end position="382"/>
    </location>
</feature>
<keyword evidence="4 14" id="KW-0645">Protease</keyword>
<dbReference type="GO" id="GO:0046872">
    <property type="term" value="F:metal ion binding"/>
    <property type="evidence" value="ECO:0007669"/>
    <property type="project" value="UniProtKB-KW"/>
</dbReference>
<dbReference type="CDD" id="cd03879">
    <property type="entry name" value="M28_AAP"/>
    <property type="match status" value="1"/>
</dbReference>
<evidence type="ECO:0000259" key="15">
    <source>
        <dbReference type="Pfam" id="PF04389"/>
    </source>
</evidence>